<dbReference type="InterPro" id="IPR007867">
    <property type="entry name" value="GMC_OxRtase_C"/>
</dbReference>
<evidence type="ECO:0000313" key="17">
    <source>
        <dbReference type="Proteomes" id="UP000701801"/>
    </source>
</evidence>
<dbReference type="Proteomes" id="UP000701801">
    <property type="component" value="Unassembled WGS sequence"/>
</dbReference>
<feature type="domain" description="Glucose-methanol-choline oxidoreductase N-terminal" evidence="14">
    <location>
        <begin position="267"/>
        <end position="495"/>
    </location>
</feature>
<evidence type="ECO:0000256" key="6">
    <source>
        <dbReference type="ARBA" id="ARBA00022630"/>
    </source>
</evidence>
<gene>
    <name evidence="16" type="ORF">HYALB_00010621</name>
</gene>
<proteinExistence type="inferred from homology"/>
<evidence type="ECO:0000256" key="3">
    <source>
        <dbReference type="ARBA" id="ARBA00004370"/>
    </source>
</evidence>
<dbReference type="SUPFAM" id="SSF51905">
    <property type="entry name" value="FAD/NAD(P)-binding domain"/>
    <property type="match status" value="1"/>
</dbReference>
<dbReference type="InterPro" id="IPR000172">
    <property type="entry name" value="GMC_OxRdtase_N"/>
</dbReference>
<dbReference type="GO" id="GO:0050660">
    <property type="term" value="F:flavin adenine dinucleotide binding"/>
    <property type="evidence" value="ECO:0007669"/>
    <property type="project" value="InterPro"/>
</dbReference>
<dbReference type="Pfam" id="PF13450">
    <property type="entry name" value="NAD_binding_8"/>
    <property type="match status" value="1"/>
</dbReference>
<dbReference type="GO" id="GO:0016020">
    <property type="term" value="C:membrane"/>
    <property type="evidence" value="ECO:0007669"/>
    <property type="project" value="UniProtKB-SubCell"/>
</dbReference>
<comment type="catalytic activity">
    <reaction evidence="1 12">
        <text>a long-chain primary fatty alcohol + O2 = a long-chain fatty aldehyde + H2O2</text>
        <dbReference type="Rhea" id="RHEA:22756"/>
        <dbReference type="ChEBI" id="CHEBI:15379"/>
        <dbReference type="ChEBI" id="CHEBI:16240"/>
        <dbReference type="ChEBI" id="CHEBI:17176"/>
        <dbReference type="ChEBI" id="CHEBI:77396"/>
        <dbReference type="EC" id="1.1.3.20"/>
    </reaction>
</comment>
<feature type="domain" description="Glucose-methanol-choline oxidoreductase C-terminal" evidence="15">
    <location>
        <begin position="586"/>
        <end position="733"/>
    </location>
</feature>
<comment type="caution">
    <text evidence="16">The sequence shown here is derived from an EMBL/GenBank/DDBJ whole genome shotgun (WGS) entry which is preliminary data.</text>
</comment>
<evidence type="ECO:0000256" key="1">
    <source>
        <dbReference type="ARBA" id="ARBA00000920"/>
    </source>
</evidence>
<dbReference type="InterPro" id="IPR036188">
    <property type="entry name" value="FAD/NAD-bd_sf"/>
</dbReference>
<keyword evidence="10 12" id="KW-0560">Oxidoreductase</keyword>
<evidence type="ECO:0000256" key="4">
    <source>
        <dbReference type="ARBA" id="ARBA00010790"/>
    </source>
</evidence>
<dbReference type="EC" id="1.1.3.20" evidence="5 12"/>
<dbReference type="EMBL" id="CAJVRM010000102">
    <property type="protein sequence ID" value="CAG8974370.1"/>
    <property type="molecule type" value="Genomic_DNA"/>
</dbReference>
<evidence type="ECO:0000256" key="9">
    <source>
        <dbReference type="ARBA" id="ARBA00022989"/>
    </source>
</evidence>
<evidence type="ECO:0000256" key="5">
    <source>
        <dbReference type="ARBA" id="ARBA00013125"/>
    </source>
</evidence>
<evidence type="ECO:0000259" key="14">
    <source>
        <dbReference type="Pfam" id="PF00732"/>
    </source>
</evidence>
<name>A0A9N9PZY1_9HELO</name>
<evidence type="ECO:0000256" key="7">
    <source>
        <dbReference type="ARBA" id="ARBA00022692"/>
    </source>
</evidence>
<dbReference type="Pfam" id="PF05199">
    <property type="entry name" value="GMC_oxred_C"/>
    <property type="match status" value="1"/>
</dbReference>
<organism evidence="16 17">
    <name type="scientific">Hymenoscyphus albidus</name>
    <dbReference type="NCBI Taxonomy" id="595503"/>
    <lineage>
        <taxon>Eukaryota</taxon>
        <taxon>Fungi</taxon>
        <taxon>Dikarya</taxon>
        <taxon>Ascomycota</taxon>
        <taxon>Pezizomycotina</taxon>
        <taxon>Leotiomycetes</taxon>
        <taxon>Helotiales</taxon>
        <taxon>Helotiaceae</taxon>
        <taxon>Hymenoscyphus</taxon>
    </lineage>
</organism>
<keyword evidence="17" id="KW-1185">Reference proteome</keyword>
<dbReference type="PIRSF" id="PIRSF028937">
    <property type="entry name" value="Lg_Ch_AO"/>
    <property type="match status" value="1"/>
</dbReference>
<evidence type="ECO:0000256" key="2">
    <source>
        <dbReference type="ARBA" id="ARBA00003842"/>
    </source>
</evidence>
<dbReference type="InterPro" id="IPR012400">
    <property type="entry name" value="Long_Oxdase"/>
</dbReference>
<evidence type="ECO:0000256" key="10">
    <source>
        <dbReference type="ARBA" id="ARBA00023002"/>
    </source>
</evidence>
<dbReference type="GO" id="GO:0046577">
    <property type="term" value="F:long-chain-alcohol oxidase activity"/>
    <property type="evidence" value="ECO:0007669"/>
    <property type="project" value="UniProtKB-EC"/>
</dbReference>
<keyword evidence="11" id="KW-0472">Membrane</keyword>
<sequence length="749" mass="81414">MESQIAPIPTPHMSGPVLTPFTDTQWTTLLSILDTVIPSIQPSSLATSSSLSLALPEEQYNATVSELQKTVPGEIASERFDEYMNEKASDVEAFQDMIKRAFGTLIPEKNRRGLAFILSTLDTRLGCMLLTGYTTSFHEQPVHIREAILDSWRTSYLPTLNVIHKSMTMLAKNIYLKSSPLYRSLSGVPVVPVNYKPGTGYEYDFLQFDIGADPEIIETDIVIVGSGCGGAVCAKNLSEAGHRVLVLEKGYYFSPKQLPLSEETGNSYIFESGGAISTDDGSVAVAAGSIWGGGGTVNWSASLQPQDFVRREWAQDRGLEFFETMEFQGCLDRVCERMGVSTDHIRHNHANRVLLEGSRKLGYTAKAVPQNTGGKEHYCGYCTFGCGSDEKMGPVASFLPDAAQAGAKFVEGFKVGHVIFDEENPNKAIGVSGSWTSRDNWGGVDGLLSERTTREVIVKAKKVILSCGSLWSPIILQNSGLTNPQIGRNLYLHPVNLLAAIYDEETRPWEGGILTSVCNTFENLSSTGYGAKLETTVMLPSIFLSTLTSASALEFKINALKLRHMAGFISLARDRDTGIIYKNPETGKPAIKYTPSAFDRAHILEGLIGAAKIAYVTGALEIHPCLQGLSPFIRSSNSSSESKTSPGPDIDPGITDPHFVAWLEEVRRVGNKPLTGLFSSAHQMGSCRMSRSESEGVVDGVGRVWGRQDLYVADASVFPSASGVNPMVTNMAISDWISRGIVGELRREG</sequence>
<comment type="similarity">
    <text evidence="4 12">Belongs to the GMC oxidoreductase family.</text>
</comment>
<evidence type="ECO:0000256" key="13">
    <source>
        <dbReference type="PIRSR" id="PIRSR028937-1"/>
    </source>
</evidence>
<evidence type="ECO:0000256" key="11">
    <source>
        <dbReference type="ARBA" id="ARBA00023136"/>
    </source>
</evidence>
<comment type="function">
    <text evidence="2">Long-chain fatty alcohol oxidase involved in the omega-oxidation pathway of lipid degradation.</text>
</comment>
<dbReference type="PANTHER" id="PTHR46056">
    <property type="entry name" value="LONG-CHAIN-ALCOHOL OXIDASE"/>
    <property type="match status" value="1"/>
</dbReference>
<keyword evidence="7" id="KW-0812">Transmembrane</keyword>
<evidence type="ECO:0000256" key="12">
    <source>
        <dbReference type="PIRNR" id="PIRNR028937"/>
    </source>
</evidence>
<keyword evidence="9" id="KW-1133">Transmembrane helix</keyword>
<dbReference type="OrthoDB" id="269227at2759"/>
<protein>
    <recommendedName>
        <fullName evidence="5 12">Long-chain-alcohol oxidase</fullName>
        <ecNumber evidence="5 12">1.1.3.20</ecNumber>
    </recommendedName>
</protein>
<accession>A0A9N9PZY1</accession>
<keyword evidence="6" id="KW-0285">Flavoprotein</keyword>
<dbReference type="PANTHER" id="PTHR46056:SF12">
    <property type="entry name" value="LONG-CHAIN-ALCOHOL OXIDASE"/>
    <property type="match status" value="1"/>
</dbReference>
<evidence type="ECO:0000313" key="16">
    <source>
        <dbReference type="EMBL" id="CAG8974370.1"/>
    </source>
</evidence>
<reference evidence="16" key="1">
    <citation type="submission" date="2021-07" db="EMBL/GenBank/DDBJ databases">
        <authorList>
            <person name="Durling M."/>
        </authorList>
    </citation>
    <scope>NUCLEOTIDE SEQUENCE</scope>
</reference>
<evidence type="ECO:0000259" key="15">
    <source>
        <dbReference type="Pfam" id="PF05199"/>
    </source>
</evidence>
<feature type="active site" description="Proton acceptor" evidence="13">
    <location>
        <position position="682"/>
    </location>
</feature>
<evidence type="ECO:0000256" key="8">
    <source>
        <dbReference type="ARBA" id="ARBA00022827"/>
    </source>
</evidence>
<comment type="subcellular location">
    <subcellularLocation>
        <location evidence="3">Membrane</location>
    </subcellularLocation>
</comment>
<dbReference type="Pfam" id="PF00732">
    <property type="entry name" value="GMC_oxred_N"/>
    <property type="match status" value="1"/>
</dbReference>
<dbReference type="Gene3D" id="3.50.50.60">
    <property type="entry name" value="FAD/NAD(P)-binding domain"/>
    <property type="match status" value="2"/>
</dbReference>
<dbReference type="AlphaFoldDB" id="A0A9N9PZY1"/>
<keyword evidence="8" id="KW-0274">FAD</keyword>